<dbReference type="EMBL" id="FNGU01000003">
    <property type="protein sequence ID" value="SDM00724.1"/>
    <property type="molecule type" value="Genomic_DNA"/>
</dbReference>
<dbReference type="STRING" id="392333.SAMN05660860_01666"/>
<evidence type="ECO:0000256" key="2">
    <source>
        <dbReference type="ARBA" id="ARBA00010447"/>
    </source>
</evidence>
<dbReference type="AlphaFoldDB" id="A0A1G9PPS6"/>
<evidence type="ECO:0000256" key="3">
    <source>
        <dbReference type="ARBA" id="ARBA00012239"/>
    </source>
</evidence>
<dbReference type="Gene3D" id="3.90.1150.10">
    <property type="entry name" value="Aspartate Aminotransferase, domain 1"/>
    <property type="match status" value="1"/>
</dbReference>
<evidence type="ECO:0000313" key="8">
    <source>
        <dbReference type="EMBL" id="SDM00724.1"/>
    </source>
</evidence>
<dbReference type="InterPro" id="IPR015422">
    <property type="entry name" value="PyrdxlP-dep_Trfase_small"/>
</dbReference>
<dbReference type="OrthoDB" id="9808002at2"/>
<sequence>MEIPFIPLNDDGIYFDNAATSFPKPRLVVDAVHDFLTQVGANAGRSGHYLSQQSGELVFRTRRALAGLFGLRDPMRVIFTANTTEALNLAIFGLCRRGDHVITGPLEHNSVIRPLRHLADQGEIALTVLKTDGQGLIDADDLRRALRGNTRLLALCHASNVTGHIQPLAPLGEVCRKNGVLLLADAAQSAGIVDIDLRRDGIDLLAVAGHKSLYGPTGTGALLLGEDVDHRLLKPLKFGGTGSLSDQMTQPEFLPDRLESGTLNLAGLAGLQAGIGCLRDLPGGLDAILAQKNHLVRYFAEGCRQQLQAIDFCTDLTRSNTGVVAFNLPAVDNALLQERLSERYKICGRSGLHCAPLAHQTLGTYPQGSMRFSFGLFTLEKEIDRAIDALWEIARDF</sequence>
<dbReference type="InterPro" id="IPR016454">
    <property type="entry name" value="Cysteine_dSase"/>
</dbReference>
<gene>
    <name evidence="8" type="ORF">SAMN05660860_01666</name>
</gene>
<dbReference type="PANTHER" id="PTHR43586:SF4">
    <property type="entry name" value="ISOPENICILLIN N EPIMERASE"/>
    <property type="match status" value="1"/>
</dbReference>
<name>A0A1G9PPS6_9BACT</name>
<dbReference type="PANTHER" id="PTHR43586">
    <property type="entry name" value="CYSTEINE DESULFURASE"/>
    <property type="match status" value="1"/>
</dbReference>
<dbReference type="SUPFAM" id="SSF53383">
    <property type="entry name" value="PLP-dependent transferases"/>
    <property type="match status" value="1"/>
</dbReference>
<evidence type="ECO:0000313" key="9">
    <source>
        <dbReference type="Proteomes" id="UP000182146"/>
    </source>
</evidence>
<evidence type="ECO:0000256" key="5">
    <source>
        <dbReference type="ARBA" id="ARBA00050776"/>
    </source>
</evidence>
<dbReference type="PIRSF" id="PIRSF005572">
    <property type="entry name" value="NifS"/>
    <property type="match status" value="1"/>
</dbReference>
<dbReference type="PROSITE" id="PS00595">
    <property type="entry name" value="AA_TRANSFER_CLASS_5"/>
    <property type="match status" value="1"/>
</dbReference>
<comment type="similarity">
    <text evidence="2">Belongs to the class-V pyridoxal-phosphate-dependent aminotransferase family. Csd subfamily.</text>
</comment>
<accession>A0A1G9PPS6</accession>
<organism evidence="8 9">
    <name type="scientific">Geoalkalibacter ferrihydriticus</name>
    <dbReference type="NCBI Taxonomy" id="392333"/>
    <lineage>
        <taxon>Bacteria</taxon>
        <taxon>Pseudomonadati</taxon>
        <taxon>Thermodesulfobacteriota</taxon>
        <taxon>Desulfuromonadia</taxon>
        <taxon>Desulfuromonadales</taxon>
        <taxon>Geoalkalibacteraceae</taxon>
        <taxon>Geoalkalibacter</taxon>
    </lineage>
</organism>
<dbReference type="InterPro" id="IPR000192">
    <property type="entry name" value="Aminotrans_V_dom"/>
</dbReference>
<dbReference type="Proteomes" id="UP000182146">
    <property type="component" value="Unassembled WGS sequence"/>
</dbReference>
<evidence type="ECO:0000256" key="1">
    <source>
        <dbReference type="ARBA" id="ARBA00001933"/>
    </source>
</evidence>
<evidence type="ECO:0000259" key="7">
    <source>
        <dbReference type="Pfam" id="PF00266"/>
    </source>
</evidence>
<comment type="cofactor">
    <cofactor evidence="1 6">
        <name>pyridoxal 5'-phosphate</name>
        <dbReference type="ChEBI" id="CHEBI:597326"/>
    </cofactor>
</comment>
<evidence type="ECO:0000256" key="6">
    <source>
        <dbReference type="RuleBase" id="RU004504"/>
    </source>
</evidence>
<reference evidence="8 9" key="1">
    <citation type="submission" date="2016-10" db="EMBL/GenBank/DDBJ databases">
        <authorList>
            <person name="de Groot N.N."/>
        </authorList>
    </citation>
    <scope>NUCLEOTIDE SEQUENCE [LARGE SCALE GENOMIC DNA]</scope>
    <source>
        <strain evidence="8 9">DSM 17813</strain>
    </source>
</reference>
<dbReference type="InterPro" id="IPR015421">
    <property type="entry name" value="PyrdxlP-dep_Trfase_major"/>
</dbReference>
<dbReference type="NCBIfam" id="TIGR01977">
    <property type="entry name" value="am_tr_V_EF2568"/>
    <property type="match status" value="1"/>
</dbReference>
<dbReference type="EC" id="2.8.1.7" evidence="3"/>
<feature type="domain" description="Aminotransferase class V" evidence="7">
    <location>
        <begin position="13"/>
        <end position="385"/>
    </location>
</feature>
<evidence type="ECO:0000256" key="4">
    <source>
        <dbReference type="ARBA" id="ARBA00022898"/>
    </source>
</evidence>
<dbReference type="Gene3D" id="3.40.640.10">
    <property type="entry name" value="Type I PLP-dependent aspartate aminotransferase-like (Major domain)"/>
    <property type="match status" value="1"/>
</dbReference>
<dbReference type="RefSeq" id="WP_052446278.1">
    <property type="nucleotide sequence ID" value="NZ_FNGU01000003.1"/>
</dbReference>
<comment type="catalytic activity">
    <reaction evidence="5">
        <text>(sulfur carrier)-H + L-cysteine = (sulfur carrier)-SH + L-alanine</text>
        <dbReference type="Rhea" id="RHEA:43892"/>
        <dbReference type="Rhea" id="RHEA-COMP:14737"/>
        <dbReference type="Rhea" id="RHEA-COMP:14739"/>
        <dbReference type="ChEBI" id="CHEBI:29917"/>
        <dbReference type="ChEBI" id="CHEBI:35235"/>
        <dbReference type="ChEBI" id="CHEBI:57972"/>
        <dbReference type="ChEBI" id="CHEBI:64428"/>
        <dbReference type="EC" id="2.8.1.7"/>
    </reaction>
</comment>
<dbReference type="GO" id="GO:0031071">
    <property type="term" value="F:cysteine desulfurase activity"/>
    <property type="evidence" value="ECO:0007669"/>
    <property type="project" value="UniProtKB-EC"/>
</dbReference>
<keyword evidence="4" id="KW-0663">Pyridoxal phosphate</keyword>
<dbReference type="InterPro" id="IPR010969">
    <property type="entry name" value="Cys_dSase-rel_unknwn_funct"/>
</dbReference>
<dbReference type="Pfam" id="PF00266">
    <property type="entry name" value="Aminotran_5"/>
    <property type="match status" value="1"/>
</dbReference>
<dbReference type="InterPro" id="IPR015424">
    <property type="entry name" value="PyrdxlP-dep_Trfase"/>
</dbReference>
<protein>
    <recommendedName>
        <fullName evidence="3">cysteine desulfurase</fullName>
        <ecNumber evidence="3">2.8.1.7</ecNumber>
    </recommendedName>
</protein>
<proteinExistence type="inferred from homology"/>
<dbReference type="InterPro" id="IPR020578">
    <property type="entry name" value="Aminotrans_V_PyrdxlP_BS"/>
</dbReference>